<name>A0A1G6SWZ0_9BACT</name>
<accession>A0A1G6SWZ0</accession>
<organism evidence="1 2">
    <name type="scientific">Williamwhitmania taraxaci</name>
    <dbReference type="NCBI Taxonomy" id="1640674"/>
    <lineage>
        <taxon>Bacteria</taxon>
        <taxon>Pseudomonadati</taxon>
        <taxon>Bacteroidota</taxon>
        <taxon>Bacteroidia</taxon>
        <taxon>Bacteroidales</taxon>
        <taxon>Williamwhitmaniaceae</taxon>
        <taxon>Williamwhitmania</taxon>
    </lineage>
</organism>
<keyword evidence="2" id="KW-1185">Reference proteome</keyword>
<dbReference type="EMBL" id="FMYP01000104">
    <property type="protein sequence ID" value="SDD21104.1"/>
    <property type="molecule type" value="Genomic_DNA"/>
</dbReference>
<sequence>MIIRRFYPYRMRTGEVQTFGSRVLKSIESFDLAGLMLLVLFNKLKDSVELLTQVLVKYQEIEKTKALKASDEVRGNAFLAFRKSLASIALRRNKEKATLANKLLDFIRQYGWDIQNMTYAEESSHLTDLIKNIKASPEQMAAIAALGLTDHLEEIQVAQQEFEAILMDRDQSDASQLEINGSNTSKVVKP</sequence>
<dbReference type="AlphaFoldDB" id="A0A1G6SWZ0"/>
<proteinExistence type="predicted"/>
<protein>
    <submittedName>
        <fullName evidence="1">Uncharacterized protein</fullName>
    </submittedName>
</protein>
<reference evidence="1 2" key="1">
    <citation type="submission" date="2016-09" db="EMBL/GenBank/DDBJ databases">
        <authorList>
            <person name="Capua I."/>
            <person name="De Benedictis P."/>
            <person name="Joannis T."/>
            <person name="Lombin L.H."/>
            <person name="Cattoli G."/>
        </authorList>
    </citation>
    <scope>NUCLEOTIDE SEQUENCE [LARGE SCALE GENOMIC DNA]</scope>
    <source>
        <strain evidence="1 2">A7P-90m</strain>
    </source>
</reference>
<dbReference type="InterPro" id="IPR046228">
    <property type="entry name" value="DUF6261"/>
</dbReference>
<dbReference type="Proteomes" id="UP000199452">
    <property type="component" value="Unassembled WGS sequence"/>
</dbReference>
<dbReference type="OrthoDB" id="1115936at2"/>
<evidence type="ECO:0000313" key="1">
    <source>
        <dbReference type="EMBL" id="SDD21104.1"/>
    </source>
</evidence>
<gene>
    <name evidence="1" type="ORF">SAMN05216323_11045</name>
</gene>
<evidence type="ECO:0000313" key="2">
    <source>
        <dbReference type="Proteomes" id="UP000199452"/>
    </source>
</evidence>
<dbReference type="RefSeq" id="WP_092440927.1">
    <property type="nucleotide sequence ID" value="NZ_FMYP01000104.1"/>
</dbReference>
<dbReference type="Pfam" id="PF19775">
    <property type="entry name" value="DUF6261"/>
    <property type="match status" value="1"/>
</dbReference>